<evidence type="ECO:0000313" key="4">
    <source>
        <dbReference type="Proteomes" id="UP000315017"/>
    </source>
</evidence>
<keyword evidence="1" id="KW-0233">DNA recombination</keyword>
<evidence type="ECO:0000256" key="1">
    <source>
        <dbReference type="ARBA" id="ARBA00023172"/>
    </source>
</evidence>
<dbReference type="InterPro" id="IPR013762">
    <property type="entry name" value="Integrase-like_cat_sf"/>
</dbReference>
<sequence>MPRLASAIPKYRLHRASGQAVVNLAGSDYYLGPHGTKASRLEYDRLIAEWLANGRQRSAATDSHPTSSVTLVEVCAAYKRYAEGYYRKNGVVTNEVTQIVAALTVAQALYGSEPADSFGPLKLQAVQQAMLARDWSRKHINKQIARIVRAFSWATSKEMIAANVVQALREVAGLRKGRCDARETEPIRPVDDAIVEKTLAFLPAVVGDMVRIQRLTGSRPEDVCRMRPGDLDRGGEVWTYRPEIHKTEHQGKTRVIFLGPRAQAILQPYLARPAASYCFSPKESEAQRQSQRHQRRVIPRTHGNAPGTNRVSQPKRSPQECYTTASYRRAIHRACEAAFNKPVELKAKCCELASDQQTELRRRANAWRQQHLWSPNQLRHTAATEVRKRFGVEGAQIVLGHAAADVTQV</sequence>
<protein>
    <submittedName>
        <fullName evidence="3">Phage integrase family protein</fullName>
    </submittedName>
</protein>
<reference evidence="3 4" key="1">
    <citation type="submission" date="2019-02" db="EMBL/GenBank/DDBJ databases">
        <title>Deep-cultivation of Planctomycetes and their phenomic and genomic characterization uncovers novel biology.</title>
        <authorList>
            <person name="Wiegand S."/>
            <person name="Jogler M."/>
            <person name="Boedeker C."/>
            <person name="Pinto D."/>
            <person name="Vollmers J."/>
            <person name="Rivas-Marin E."/>
            <person name="Kohn T."/>
            <person name="Peeters S.H."/>
            <person name="Heuer A."/>
            <person name="Rast P."/>
            <person name="Oberbeckmann S."/>
            <person name="Bunk B."/>
            <person name="Jeske O."/>
            <person name="Meyerdierks A."/>
            <person name="Storesund J.E."/>
            <person name="Kallscheuer N."/>
            <person name="Luecker S."/>
            <person name="Lage O.M."/>
            <person name="Pohl T."/>
            <person name="Merkel B.J."/>
            <person name="Hornburger P."/>
            <person name="Mueller R.-W."/>
            <person name="Bruemmer F."/>
            <person name="Labrenz M."/>
            <person name="Spormann A.M."/>
            <person name="Op den Camp H."/>
            <person name="Overmann J."/>
            <person name="Amann R."/>
            <person name="Jetten M.S.M."/>
            <person name="Mascher T."/>
            <person name="Medema M.H."/>
            <person name="Devos D.P."/>
            <person name="Kaster A.-K."/>
            <person name="Ovreas L."/>
            <person name="Rohde M."/>
            <person name="Galperin M.Y."/>
            <person name="Jogler C."/>
        </authorList>
    </citation>
    <scope>NUCLEOTIDE SEQUENCE [LARGE SCALE GENOMIC DNA]</scope>
    <source>
        <strain evidence="3 4">ETA_A8</strain>
    </source>
</reference>
<feature type="compositionally biased region" description="Basic residues" evidence="2">
    <location>
        <begin position="290"/>
        <end position="299"/>
    </location>
</feature>
<dbReference type="GO" id="GO:0006310">
    <property type="term" value="P:DNA recombination"/>
    <property type="evidence" value="ECO:0007669"/>
    <property type="project" value="UniProtKB-KW"/>
</dbReference>
<name>A0A517YDZ1_9BACT</name>
<evidence type="ECO:0000313" key="3">
    <source>
        <dbReference type="EMBL" id="QDU28460.1"/>
    </source>
</evidence>
<dbReference type="Proteomes" id="UP000315017">
    <property type="component" value="Chromosome"/>
</dbReference>
<dbReference type="OrthoDB" id="254233at2"/>
<feature type="region of interest" description="Disordered" evidence="2">
    <location>
        <begin position="282"/>
        <end position="319"/>
    </location>
</feature>
<dbReference type="KEGG" id="aagg:ETAA8_35600"/>
<dbReference type="GO" id="GO:0003677">
    <property type="term" value="F:DNA binding"/>
    <property type="evidence" value="ECO:0007669"/>
    <property type="project" value="InterPro"/>
</dbReference>
<accession>A0A517YDZ1</accession>
<proteinExistence type="predicted"/>
<organism evidence="3 4">
    <name type="scientific">Anatilimnocola aggregata</name>
    <dbReference type="NCBI Taxonomy" id="2528021"/>
    <lineage>
        <taxon>Bacteria</taxon>
        <taxon>Pseudomonadati</taxon>
        <taxon>Planctomycetota</taxon>
        <taxon>Planctomycetia</taxon>
        <taxon>Pirellulales</taxon>
        <taxon>Pirellulaceae</taxon>
        <taxon>Anatilimnocola</taxon>
    </lineage>
</organism>
<dbReference type="GO" id="GO:0015074">
    <property type="term" value="P:DNA integration"/>
    <property type="evidence" value="ECO:0007669"/>
    <property type="project" value="InterPro"/>
</dbReference>
<keyword evidence="4" id="KW-1185">Reference proteome</keyword>
<dbReference type="AlphaFoldDB" id="A0A517YDZ1"/>
<dbReference type="RefSeq" id="WP_145090781.1">
    <property type="nucleotide sequence ID" value="NZ_CP036274.1"/>
</dbReference>
<dbReference type="SUPFAM" id="SSF56349">
    <property type="entry name" value="DNA breaking-rejoining enzymes"/>
    <property type="match status" value="1"/>
</dbReference>
<gene>
    <name evidence="3" type="ORF">ETAA8_35600</name>
</gene>
<dbReference type="Gene3D" id="1.10.443.10">
    <property type="entry name" value="Intergrase catalytic core"/>
    <property type="match status" value="1"/>
</dbReference>
<evidence type="ECO:0000256" key="2">
    <source>
        <dbReference type="SAM" id="MobiDB-lite"/>
    </source>
</evidence>
<dbReference type="InterPro" id="IPR011010">
    <property type="entry name" value="DNA_brk_join_enz"/>
</dbReference>
<dbReference type="EMBL" id="CP036274">
    <property type="protein sequence ID" value="QDU28460.1"/>
    <property type="molecule type" value="Genomic_DNA"/>
</dbReference>
<feature type="compositionally biased region" description="Polar residues" evidence="2">
    <location>
        <begin position="306"/>
        <end position="319"/>
    </location>
</feature>